<sequence length="150" mass="16196">MLSRSVTFVVDNAVVEAKRRGGGHGLSFLGCLGHDDAGSGEALFGIELSLPSIEMDFRGVVGHFAPVHRVVEVAVDCSSVVLQVRSCRMTATATTPADYVIPQSCPATESAPRWLRQHLIAMQRPGLRASLHSESRALPRQLFHSAYLLS</sequence>
<gene>
    <name evidence="1" type="ORF">F5X68DRAFT_197003</name>
</gene>
<evidence type="ECO:0000313" key="1">
    <source>
        <dbReference type="EMBL" id="KAH6697251.1"/>
    </source>
</evidence>
<name>A0A9P8VPB1_9PEZI</name>
<dbReference type="EMBL" id="JAGSXJ010000001">
    <property type="protein sequence ID" value="KAH6697251.1"/>
    <property type="molecule type" value="Genomic_DNA"/>
</dbReference>
<protein>
    <submittedName>
        <fullName evidence="1">Uncharacterized protein</fullName>
    </submittedName>
</protein>
<proteinExistence type="predicted"/>
<accession>A0A9P8VPB1</accession>
<evidence type="ECO:0000313" key="2">
    <source>
        <dbReference type="Proteomes" id="UP000770015"/>
    </source>
</evidence>
<organism evidence="1 2">
    <name type="scientific">Plectosphaerella plurivora</name>
    <dbReference type="NCBI Taxonomy" id="936078"/>
    <lineage>
        <taxon>Eukaryota</taxon>
        <taxon>Fungi</taxon>
        <taxon>Dikarya</taxon>
        <taxon>Ascomycota</taxon>
        <taxon>Pezizomycotina</taxon>
        <taxon>Sordariomycetes</taxon>
        <taxon>Hypocreomycetidae</taxon>
        <taxon>Glomerellales</taxon>
        <taxon>Plectosphaerellaceae</taxon>
        <taxon>Plectosphaerella</taxon>
    </lineage>
</organism>
<keyword evidence="2" id="KW-1185">Reference proteome</keyword>
<comment type="caution">
    <text evidence="1">The sequence shown here is derived from an EMBL/GenBank/DDBJ whole genome shotgun (WGS) entry which is preliminary data.</text>
</comment>
<reference evidence="1" key="1">
    <citation type="journal article" date="2021" name="Nat. Commun.">
        <title>Genetic determinants of endophytism in the Arabidopsis root mycobiome.</title>
        <authorList>
            <person name="Mesny F."/>
            <person name="Miyauchi S."/>
            <person name="Thiergart T."/>
            <person name="Pickel B."/>
            <person name="Atanasova L."/>
            <person name="Karlsson M."/>
            <person name="Huettel B."/>
            <person name="Barry K.W."/>
            <person name="Haridas S."/>
            <person name="Chen C."/>
            <person name="Bauer D."/>
            <person name="Andreopoulos W."/>
            <person name="Pangilinan J."/>
            <person name="LaButti K."/>
            <person name="Riley R."/>
            <person name="Lipzen A."/>
            <person name="Clum A."/>
            <person name="Drula E."/>
            <person name="Henrissat B."/>
            <person name="Kohler A."/>
            <person name="Grigoriev I.V."/>
            <person name="Martin F.M."/>
            <person name="Hacquard S."/>
        </authorList>
    </citation>
    <scope>NUCLEOTIDE SEQUENCE</scope>
    <source>
        <strain evidence="1">MPI-SDFR-AT-0117</strain>
    </source>
</reference>
<dbReference type="AlphaFoldDB" id="A0A9P8VPB1"/>
<dbReference type="Proteomes" id="UP000770015">
    <property type="component" value="Unassembled WGS sequence"/>
</dbReference>
<dbReference type="PROSITE" id="PS51257">
    <property type="entry name" value="PROKAR_LIPOPROTEIN"/>
    <property type="match status" value="1"/>
</dbReference>